<accession>A0A2U8FMH1</accession>
<keyword evidence="1" id="KW-0732">Signal</keyword>
<proteinExistence type="predicted"/>
<feature type="signal peptide" evidence="1">
    <location>
        <begin position="1"/>
        <end position="19"/>
    </location>
</feature>
<evidence type="ECO:0008006" key="4">
    <source>
        <dbReference type="Google" id="ProtNLM"/>
    </source>
</evidence>
<protein>
    <recommendedName>
        <fullName evidence="4">Phosphate starvation-inducible protein PsiF</fullName>
    </recommendedName>
</protein>
<reference evidence="2 3" key="1">
    <citation type="submission" date="2018-05" db="EMBL/GenBank/DDBJ databases">
        <title>complete genome sequence of Aquabacterium olei NBRC 110486.</title>
        <authorList>
            <person name="Tang B."/>
            <person name="Chang J."/>
            <person name="Zhang L."/>
            <person name="Yang H."/>
        </authorList>
    </citation>
    <scope>NUCLEOTIDE SEQUENCE [LARGE SCALE GENOMIC DNA]</scope>
    <source>
        <strain evidence="2 3">NBRC 110486</strain>
    </source>
</reference>
<dbReference type="AlphaFoldDB" id="A0A2U8FMH1"/>
<organism evidence="2 3">
    <name type="scientific">Aquabacterium olei</name>
    <dbReference type="NCBI Taxonomy" id="1296669"/>
    <lineage>
        <taxon>Bacteria</taxon>
        <taxon>Pseudomonadati</taxon>
        <taxon>Pseudomonadota</taxon>
        <taxon>Betaproteobacteria</taxon>
        <taxon>Burkholderiales</taxon>
        <taxon>Aquabacterium</taxon>
    </lineage>
</organism>
<dbReference type="Proteomes" id="UP000244892">
    <property type="component" value="Chromosome"/>
</dbReference>
<evidence type="ECO:0000256" key="1">
    <source>
        <dbReference type="SAM" id="SignalP"/>
    </source>
</evidence>
<name>A0A2U8FMH1_9BURK</name>
<evidence type="ECO:0000313" key="2">
    <source>
        <dbReference type="EMBL" id="AWI52212.1"/>
    </source>
</evidence>
<dbReference type="KEGG" id="aon:DEH84_01150"/>
<gene>
    <name evidence="2" type="ORF">DEH84_01150</name>
</gene>
<keyword evidence="3" id="KW-1185">Reference proteome</keyword>
<feature type="chain" id="PRO_5016157255" description="Phosphate starvation-inducible protein PsiF" evidence="1">
    <location>
        <begin position="20"/>
        <end position="85"/>
    </location>
</feature>
<dbReference type="RefSeq" id="WP_109033992.1">
    <property type="nucleotide sequence ID" value="NZ_CP029210.1"/>
</dbReference>
<sequence>MRALIATVSLALLSALAHAEPACEAKAAEKKLAGAAKTSFIKKCEKDAGGAACEAKAVDKNGKALAGAAKASFMKKCAKETGAAK</sequence>
<evidence type="ECO:0000313" key="3">
    <source>
        <dbReference type="Proteomes" id="UP000244892"/>
    </source>
</evidence>
<dbReference type="EMBL" id="CP029210">
    <property type="protein sequence ID" value="AWI52212.1"/>
    <property type="molecule type" value="Genomic_DNA"/>
</dbReference>